<reference evidence="2" key="2">
    <citation type="submission" date="2017-05" db="EMBL/GenBank/DDBJ databases">
        <authorList>
            <consortium name="The Broad Institute Genomics Platform"/>
            <consortium name="The Broad Institute Genomic Center for Infectious Diseases"/>
            <person name="Earl A."/>
            <person name="Manson A."/>
            <person name="Schwartman J."/>
            <person name="Gilmore M."/>
            <person name="Abouelleil A."/>
            <person name="Cao P."/>
            <person name="Chapman S."/>
            <person name="Cusick C."/>
            <person name="Shea T."/>
            <person name="Young S."/>
            <person name="Neafsey D."/>
            <person name="Nusbaum C."/>
            <person name="Birren B."/>
        </authorList>
    </citation>
    <scope>NUCLEOTIDE SEQUENCE</scope>
    <source>
        <strain evidence="2">9D6_DIV0238</strain>
    </source>
</reference>
<dbReference type="PANTHER" id="PTHR36849:SF1">
    <property type="entry name" value="CYTOPLASMIC PROTEIN"/>
    <property type="match status" value="1"/>
</dbReference>
<dbReference type="AlphaFoldDB" id="A0A200JBP1"/>
<dbReference type="InterPro" id="IPR052552">
    <property type="entry name" value="YeaO-like"/>
</dbReference>
<evidence type="ECO:0000313" key="2">
    <source>
        <dbReference type="EMBL" id="WYJ95183.1"/>
    </source>
</evidence>
<gene>
    <name evidence="1" type="ORF">A5889_000121</name>
    <name evidence="2" type="ORF">A5889_002731</name>
</gene>
<dbReference type="EMBL" id="CP147246">
    <property type="protein sequence ID" value="WYJ95183.1"/>
    <property type="molecule type" value="Genomic_DNA"/>
</dbReference>
<dbReference type="Pfam" id="PF22752">
    <property type="entry name" value="DUF488-N3i"/>
    <property type="match status" value="1"/>
</dbReference>
<keyword evidence="3" id="KW-1185">Reference proteome</keyword>
<reference evidence="2" key="3">
    <citation type="submission" date="2024-03" db="EMBL/GenBank/DDBJ databases">
        <title>The Genome Sequence of Enterococcus sp. DIV0238c.</title>
        <authorList>
            <consortium name="The Broad Institute Genomics Platform"/>
            <consortium name="The Broad Institute Microbial Omics Core"/>
            <consortium name="The Broad Institute Genomic Center for Infectious Diseases"/>
            <person name="Earl A."/>
            <person name="Manson A."/>
            <person name="Gilmore M."/>
            <person name="Schwartman J."/>
            <person name="Shea T."/>
            <person name="Abouelleil A."/>
            <person name="Cao P."/>
            <person name="Chapman S."/>
            <person name="Cusick C."/>
            <person name="Young S."/>
            <person name="Neafsey D."/>
            <person name="Nusbaum C."/>
            <person name="Birren B."/>
        </authorList>
    </citation>
    <scope>NUCLEOTIDE SEQUENCE</scope>
    <source>
        <strain evidence="2">9D6_DIV0238</strain>
    </source>
</reference>
<dbReference type="EMBL" id="NIBQ01000001">
    <property type="protein sequence ID" value="OUZ34646.1"/>
    <property type="molecule type" value="Genomic_DNA"/>
</dbReference>
<dbReference type="OrthoDB" id="9790745at2"/>
<evidence type="ECO:0000313" key="3">
    <source>
        <dbReference type="Proteomes" id="UP000196151"/>
    </source>
</evidence>
<dbReference type="RefSeq" id="WP_087639354.1">
    <property type="nucleotide sequence ID" value="NZ_CP147246.1"/>
</dbReference>
<reference evidence="1" key="1">
    <citation type="submission" date="2017-05" db="EMBL/GenBank/DDBJ databases">
        <title>The Genome Sequence of Enterococcus sp. 9D6_DIV0238.</title>
        <authorList>
            <consortium name="The Broad Institute Genomics Platform"/>
            <consortium name="The Broad Institute Genomic Center for Infectious Diseases"/>
            <person name="Earl A."/>
            <person name="Manson A."/>
            <person name="Schwartman J."/>
            <person name="Gilmore M."/>
            <person name="Abouelleil A."/>
            <person name="Cao P."/>
            <person name="Chapman S."/>
            <person name="Cusick C."/>
            <person name="Shea T."/>
            <person name="Young S."/>
            <person name="Neafsey D."/>
            <person name="Nusbaum C."/>
            <person name="Birren B."/>
        </authorList>
    </citation>
    <scope>NUCLEOTIDE SEQUENCE [LARGE SCALE GENOMIC DNA]</scope>
    <source>
        <strain evidence="1">9D6_DIV0238</strain>
    </source>
</reference>
<evidence type="ECO:0008006" key="4">
    <source>
        <dbReference type="Google" id="ProtNLM"/>
    </source>
</evidence>
<protein>
    <recommendedName>
        <fullName evidence="4">MarR family transcriptional regulator</fullName>
    </recommendedName>
</protein>
<sequence>MIQLKRAYEPAGKEDGFRVLVDRLWPRGMSKEKEHLDSWLKEVAPSKELRQWFNHEQNKFPEFVEKYQVELQNGDAKTALQTLLRIVQNYPVVTLIYGAKDQTYNNAAALKDIIENRLD</sequence>
<organism evidence="1">
    <name type="scientific">Candidatus Enterococcus dunnyi</name>
    <dbReference type="NCBI Taxonomy" id="1834192"/>
    <lineage>
        <taxon>Bacteria</taxon>
        <taxon>Bacillati</taxon>
        <taxon>Bacillota</taxon>
        <taxon>Bacilli</taxon>
        <taxon>Lactobacillales</taxon>
        <taxon>Enterococcaceae</taxon>
        <taxon>Enterococcus</taxon>
    </lineage>
</organism>
<dbReference type="PANTHER" id="PTHR36849">
    <property type="entry name" value="CYTOPLASMIC PROTEIN-RELATED"/>
    <property type="match status" value="1"/>
</dbReference>
<name>A0A200JBP1_9ENTE</name>
<accession>A0A200JBP1</accession>
<dbReference type="Proteomes" id="UP000196151">
    <property type="component" value="Chromosome"/>
</dbReference>
<evidence type="ECO:0000313" key="1">
    <source>
        <dbReference type="EMBL" id="OUZ34646.1"/>
    </source>
</evidence>
<proteinExistence type="predicted"/>